<reference evidence="3 4" key="1">
    <citation type="submission" date="2016-10" db="EMBL/GenBank/DDBJ databases">
        <title>Paenibacillus species isolates.</title>
        <authorList>
            <person name="Beno S.M."/>
        </authorList>
    </citation>
    <scope>NUCLEOTIDE SEQUENCE [LARGE SCALE GENOMIC DNA]</scope>
    <source>
        <strain evidence="3 4">FSL H7-0744</strain>
    </source>
</reference>
<dbReference type="RefSeq" id="WP_076111201.1">
    <property type="nucleotide sequence ID" value="NZ_MPTB01000017.1"/>
</dbReference>
<keyword evidence="4" id="KW-1185">Reference proteome</keyword>
<accession>A0ABX3H9A3</accession>
<organism evidence="3 4">
    <name type="scientific">Paenibacillus borealis</name>
    <dbReference type="NCBI Taxonomy" id="160799"/>
    <lineage>
        <taxon>Bacteria</taxon>
        <taxon>Bacillati</taxon>
        <taxon>Bacillota</taxon>
        <taxon>Bacilli</taxon>
        <taxon>Bacillales</taxon>
        <taxon>Paenibacillaceae</taxon>
        <taxon>Paenibacillus</taxon>
    </lineage>
</organism>
<comment type="caution">
    <text evidence="3">The sequence shown here is derived from an EMBL/GenBank/DDBJ whole genome shotgun (WGS) entry which is preliminary data.</text>
</comment>
<evidence type="ECO:0000256" key="1">
    <source>
        <dbReference type="SAM" id="SignalP"/>
    </source>
</evidence>
<dbReference type="InterPro" id="IPR032710">
    <property type="entry name" value="NTF2-like_dom_sf"/>
</dbReference>
<protein>
    <recommendedName>
        <fullName evidence="2">Copper amine oxidase-like N-terminal domain-containing protein</fullName>
    </recommendedName>
</protein>
<sequence>MKLVPSLLATLVLSGSISLSAAAATKPITVLVDQQKLNLTTAAPIQEGNSVLIPMRPIFEKLGMKLVWDAKSNTITATKEGLSIKLQTGSKKATINGTVKQLASAPKTIDKVTYVPLRFVSEATGNSVEWKAASRTVAITSKENTVDVKGISALFDKYVTYSNTENYDGFMSLIDPESPLAGIGPGIKEQYEIFDAKTTVLQMEIIDSKGNEATVHTVETSEKVSGPFMLDSQAEYVYSLTRKAGGSAWQISGIQIAALQYILPADVLESKVTVPKTDEDQIKAVVQANVDYSNKEDLDGALSTIDETSPAYEQSKELYMQMFKAYDLAITLDSSKIIDYTGDTAAVYTVQTSKKVKGPEFQDSRAVSVNILKKTADGKWKLTQTYILTTTALNQ</sequence>
<evidence type="ECO:0000259" key="2">
    <source>
        <dbReference type="Pfam" id="PF07833"/>
    </source>
</evidence>
<dbReference type="Pfam" id="PF07833">
    <property type="entry name" value="Cu_amine_oxidN1"/>
    <property type="match status" value="1"/>
</dbReference>
<dbReference type="Gene3D" id="3.10.450.50">
    <property type="match status" value="1"/>
</dbReference>
<dbReference type="Proteomes" id="UP000187412">
    <property type="component" value="Unassembled WGS sequence"/>
</dbReference>
<evidence type="ECO:0000313" key="3">
    <source>
        <dbReference type="EMBL" id="OMD47049.1"/>
    </source>
</evidence>
<dbReference type="InterPro" id="IPR036582">
    <property type="entry name" value="Mao_N_sf"/>
</dbReference>
<dbReference type="InterPro" id="IPR012854">
    <property type="entry name" value="Cu_amine_oxidase-like_N"/>
</dbReference>
<keyword evidence="1" id="KW-0732">Signal</keyword>
<proteinExistence type="predicted"/>
<name>A0ABX3H9A3_PAEBO</name>
<feature type="signal peptide" evidence="1">
    <location>
        <begin position="1"/>
        <end position="23"/>
    </location>
</feature>
<dbReference type="SUPFAM" id="SSF54427">
    <property type="entry name" value="NTF2-like"/>
    <property type="match status" value="1"/>
</dbReference>
<feature type="domain" description="Copper amine oxidase-like N-terminal" evidence="2">
    <location>
        <begin position="32"/>
        <end position="139"/>
    </location>
</feature>
<dbReference type="Gene3D" id="3.30.457.10">
    <property type="entry name" value="Copper amine oxidase-like, N-terminal domain"/>
    <property type="match status" value="1"/>
</dbReference>
<feature type="chain" id="PRO_5046011572" description="Copper amine oxidase-like N-terminal domain-containing protein" evidence="1">
    <location>
        <begin position="24"/>
        <end position="395"/>
    </location>
</feature>
<gene>
    <name evidence="3" type="ORF">BSK56_14560</name>
</gene>
<dbReference type="SUPFAM" id="SSF55383">
    <property type="entry name" value="Copper amine oxidase, domain N"/>
    <property type="match status" value="1"/>
</dbReference>
<dbReference type="EMBL" id="MPTB01000017">
    <property type="protein sequence ID" value="OMD47049.1"/>
    <property type="molecule type" value="Genomic_DNA"/>
</dbReference>
<evidence type="ECO:0000313" key="4">
    <source>
        <dbReference type="Proteomes" id="UP000187412"/>
    </source>
</evidence>